<keyword evidence="7" id="KW-1185">Reference proteome</keyword>
<reference evidence="6 7" key="1">
    <citation type="submission" date="2018-06" db="EMBL/GenBank/DDBJ databases">
        <title>Genomic Encyclopedia of Archaeal and Bacterial Type Strains, Phase II (KMG-II): from individual species to whole genera.</title>
        <authorList>
            <person name="Goeker M."/>
        </authorList>
    </citation>
    <scope>NUCLEOTIDE SEQUENCE [LARGE SCALE GENOMIC DNA]</scope>
    <source>
        <strain evidence="6 7">ATCC BAA-1881</strain>
    </source>
</reference>
<keyword evidence="3" id="KW-0028">Amino-acid biosynthesis</keyword>
<dbReference type="InterPro" id="IPR001962">
    <property type="entry name" value="Asn_synthase"/>
</dbReference>
<feature type="domain" description="Asparagine synthetase" evidence="5">
    <location>
        <begin position="200"/>
        <end position="507"/>
    </location>
</feature>
<proteinExistence type="predicted"/>
<evidence type="ECO:0000256" key="4">
    <source>
        <dbReference type="ARBA" id="ARBA00048741"/>
    </source>
</evidence>
<evidence type="ECO:0000259" key="5">
    <source>
        <dbReference type="Pfam" id="PF00733"/>
    </source>
</evidence>
<dbReference type="Pfam" id="PF00733">
    <property type="entry name" value="Asn_synthase"/>
    <property type="match status" value="1"/>
</dbReference>
<comment type="pathway">
    <text evidence="1">Amino-acid biosynthesis; L-asparagine biosynthesis; L-asparagine from L-aspartate (L-Gln route): step 1/1.</text>
</comment>
<dbReference type="SUPFAM" id="SSF56235">
    <property type="entry name" value="N-terminal nucleophile aminohydrolases (Ntn hydrolases)"/>
    <property type="match status" value="1"/>
</dbReference>
<dbReference type="AlphaFoldDB" id="A0A326UCF3"/>
<dbReference type="InterPro" id="IPR051786">
    <property type="entry name" value="ASN_synthetase/amidase"/>
</dbReference>
<organism evidence="6 7">
    <name type="scientific">Thermosporothrix hazakensis</name>
    <dbReference type="NCBI Taxonomy" id="644383"/>
    <lineage>
        <taxon>Bacteria</taxon>
        <taxon>Bacillati</taxon>
        <taxon>Chloroflexota</taxon>
        <taxon>Ktedonobacteria</taxon>
        <taxon>Ktedonobacterales</taxon>
        <taxon>Thermosporotrichaceae</taxon>
        <taxon>Thermosporothrix</taxon>
    </lineage>
</organism>
<dbReference type="InterPro" id="IPR029055">
    <property type="entry name" value="Ntn_hydrolases_N"/>
</dbReference>
<dbReference type="PANTHER" id="PTHR43284">
    <property type="entry name" value="ASPARAGINE SYNTHETASE (GLUTAMINE-HYDROLYZING)"/>
    <property type="match status" value="1"/>
</dbReference>
<dbReference type="GO" id="GO:0004066">
    <property type="term" value="F:asparagine synthase (glutamine-hydrolyzing) activity"/>
    <property type="evidence" value="ECO:0007669"/>
    <property type="project" value="UniProtKB-EC"/>
</dbReference>
<name>A0A326UCF3_THEHA</name>
<protein>
    <recommendedName>
        <fullName evidence="2">asparagine synthase (glutamine-hydrolyzing)</fullName>
        <ecNumber evidence="2">6.3.5.4</ecNumber>
    </recommendedName>
</protein>
<dbReference type="Gene3D" id="3.60.20.10">
    <property type="entry name" value="Glutamine Phosphoribosylpyrophosphate, subunit 1, domain 1"/>
    <property type="match status" value="1"/>
</dbReference>
<dbReference type="EC" id="6.3.5.4" evidence="2"/>
<evidence type="ECO:0000256" key="3">
    <source>
        <dbReference type="ARBA" id="ARBA00022888"/>
    </source>
</evidence>
<dbReference type="OrthoDB" id="140331at2"/>
<dbReference type="PANTHER" id="PTHR43284:SF1">
    <property type="entry name" value="ASPARAGINE SYNTHETASE"/>
    <property type="match status" value="1"/>
</dbReference>
<dbReference type="RefSeq" id="WP_111318028.1">
    <property type="nucleotide sequence ID" value="NZ_BIFX01000001.1"/>
</dbReference>
<evidence type="ECO:0000313" key="7">
    <source>
        <dbReference type="Proteomes" id="UP000248806"/>
    </source>
</evidence>
<dbReference type="Proteomes" id="UP000248806">
    <property type="component" value="Unassembled WGS sequence"/>
</dbReference>
<gene>
    <name evidence="6" type="ORF">EI42_00278</name>
</gene>
<sequence length="514" mass="57007">MVRLAGWITGEQVPEDIIREALEAMGTVLGRHGTEPTYSITPGAGLLTCVDPAYAAPQRHEPPLLDWVPEHRTLTYRRPLNGQHVLYFLQDWPAQGNLVFASEIKALLALNPPRRLNLAALAALQHYGFLPAPLTAFRDIQVVPAGALLRWQRGKVVLNRTSDLLPKELAEVPLEELYDQLQQATTEYLSPELLPVGLGSGGSASTLAIALAAHLRPFTVASIGWKKHGPEWQIAEQVAEACGLPWLAVGRVDHPDYWAATIASLESPCVDDTALTLHQLLHTAAVETQARIALSGLGARLLLGEPKRPTKSNGTHSENLFSYYKKQLGMTTGSLWTQDATRMLEAETAWEKTLYARKLERAAGKLDDPTAYLELHMRLPDQVVTPAQHLASQEQMALRSPYLHPHVMPLLVQLSQKTQAYTRRDHPIAHLVRKHVAKGLEARSSLSLHGPVTTPENLELVYDLIGPAALRQTGLFDPEALKAILKRPQTEEHRRKLLLVFTTQLFLRIFHVSI</sequence>
<evidence type="ECO:0000256" key="1">
    <source>
        <dbReference type="ARBA" id="ARBA00005187"/>
    </source>
</evidence>
<comment type="catalytic activity">
    <reaction evidence="4">
        <text>L-aspartate + L-glutamine + ATP + H2O = L-asparagine + L-glutamate + AMP + diphosphate + H(+)</text>
        <dbReference type="Rhea" id="RHEA:12228"/>
        <dbReference type="ChEBI" id="CHEBI:15377"/>
        <dbReference type="ChEBI" id="CHEBI:15378"/>
        <dbReference type="ChEBI" id="CHEBI:29985"/>
        <dbReference type="ChEBI" id="CHEBI:29991"/>
        <dbReference type="ChEBI" id="CHEBI:30616"/>
        <dbReference type="ChEBI" id="CHEBI:33019"/>
        <dbReference type="ChEBI" id="CHEBI:58048"/>
        <dbReference type="ChEBI" id="CHEBI:58359"/>
        <dbReference type="ChEBI" id="CHEBI:456215"/>
        <dbReference type="EC" id="6.3.5.4"/>
    </reaction>
</comment>
<dbReference type="EMBL" id="QKUF01000001">
    <property type="protein sequence ID" value="PZW36108.1"/>
    <property type="molecule type" value="Genomic_DNA"/>
</dbReference>
<evidence type="ECO:0000256" key="2">
    <source>
        <dbReference type="ARBA" id="ARBA00012737"/>
    </source>
</evidence>
<dbReference type="GO" id="GO:0006529">
    <property type="term" value="P:asparagine biosynthetic process"/>
    <property type="evidence" value="ECO:0007669"/>
    <property type="project" value="UniProtKB-KW"/>
</dbReference>
<evidence type="ECO:0000313" key="6">
    <source>
        <dbReference type="EMBL" id="PZW36108.1"/>
    </source>
</evidence>
<keyword evidence="3" id="KW-0061">Asparagine biosynthesis</keyword>
<dbReference type="InterPro" id="IPR014729">
    <property type="entry name" value="Rossmann-like_a/b/a_fold"/>
</dbReference>
<dbReference type="SUPFAM" id="SSF52402">
    <property type="entry name" value="Adenine nucleotide alpha hydrolases-like"/>
    <property type="match status" value="1"/>
</dbReference>
<dbReference type="Gene3D" id="3.40.50.620">
    <property type="entry name" value="HUPs"/>
    <property type="match status" value="1"/>
</dbReference>
<accession>A0A326UCF3</accession>
<comment type="caution">
    <text evidence="6">The sequence shown here is derived from an EMBL/GenBank/DDBJ whole genome shotgun (WGS) entry which is preliminary data.</text>
</comment>